<evidence type="ECO:0000256" key="2">
    <source>
        <dbReference type="ARBA" id="ARBA00023125"/>
    </source>
</evidence>
<comment type="similarity">
    <text evidence="1">Belongs to the AfsR/DnrI/RedD regulatory family.</text>
</comment>
<accession>A0A6P2C346</accession>
<dbReference type="GO" id="GO:0003677">
    <property type="term" value="F:DNA binding"/>
    <property type="evidence" value="ECO:0007669"/>
    <property type="project" value="UniProtKB-KW"/>
</dbReference>
<evidence type="ECO:0000256" key="1">
    <source>
        <dbReference type="ARBA" id="ARBA00005820"/>
    </source>
</evidence>
<dbReference type="GO" id="GO:0006355">
    <property type="term" value="P:regulation of DNA-templated transcription"/>
    <property type="evidence" value="ECO:0007669"/>
    <property type="project" value="InterPro"/>
</dbReference>
<reference evidence="5 6" key="1">
    <citation type="submission" date="2018-11" db="EMBL/GenBank/DDBJ databases">
        <title>Trebonia kvetii gen.nov., sp.nov., a novel acidophilic actinobacterium, and proposal of the new actinobacterial family Treboniaceae fam. nov.</title>
        <authorList>
            <person name="Rapoport D."/>
            <person name="Sagova-Mareckova M."/>
            <person name="Sedlacek I."/>
            <person name="Provaznik J."/>
            <person name="Kralova S."/>
            <person name="Pavlinic D."/>
            <person name="Benes V."/>
            <person name="Kopecky J."/>
        </authorList>
    </citation>
    <scope>NUCLEOTIDE SEQUENCE [LARGE SCALE GENOMIC DNA]</scope>
    <source>
        <strain evidence="5 6">15Tr583</strain>
    </source>
</reference>
<dbReference type="InterPro" id="IPR027417">
    <property type="entry name" value="P-loop_NTPase"/>
</dbReference>
<evidence type="ECO:0008006" key="7">
    <source>
        <dbReference type="Google" id="ProtNLM"/>
    </source>
</evidence>
<dbReference type="SMART" id="SM01043">
    <property type="entry name" value="BTAD"/>
    <property type="match status" value="1"/>
</dbReference>
<dbReference type="InterPro" id="IPR016032">
    <property type="entry name" value="Sig_transdc_resp-reg_C-effctor"/>
</dbReference>
<sequence length="1034" mass="105200">MAVASAEPGGRGARDAPGVRVEVIGAGAVRHGDAAVTGLALGGRRARVALAALALADGPLPADRLAAMIWPDTPPPTWPVALRGVIRSLRAALEPVDAGGQRLIVTTPSGYRLAHDASVDLDQMEESLAEAGAMAAAGRHETAIAMAEPLTVLDGGLLLPGEDGAWLTPHRARSDALALRALELVAGSAGALGDHHRAVAAGRGAVSASTLNERAHRVLFRALQAAGDRAGVVQAYEACRAVLAEQLGVDPAPETVDAYLAAIGSAPAGGSVGPRSGLTARVPQPSSAFFDREAEAASLAAALREPGLVTVTGRGGVGKTRLVTQVARAPATAAALSGGRLWVSLAAVDRDEFVAAEAAMTLGLPVGTEDAAALVAGLLAPLGRAMLVLDGCEAVLDGTASLAASLLAACPALTLVVTSRVPLAAEAERVFDVAAFPPPGVGGPDEIAASEQVRLLADRVRAGGGELAVDEAAAPFVAELCRRCGGLPLAIELAGAQLAVMSVPDLLDHLAGLAKDGGDRVRGIAQSSYALLDPDEATVFRRLAVLDGPATLPFLREVVATDPIAPVRVVRILRELTARGLLSVDRSGPRWRYHQDDDLHRMARELLDAAGETGHAMTRLADAVSAMLPTEAKTPPEPYLDAINEVLAAVRTVLGAATDGLLPPGRGLDIAFRLHRYWAASNVAEGRFWLSRLVAGAPPGPAAAHATYALGYLGYWAGDTAAAARDLHAAAEQLAGQDDEYAARALIYLGGLADDMDRGEDALGYVRRAIDAAAPFGADLQVGAAMGMGCVLAERGRQEAAWFAAEAIVLCRRAGSPEQLAATLPTAAMVCWQVGELDAARGYVAEATPLLAGSRRIARVVLLSAAAGIALAGGDGGAAVEFAAQADADARALGIDREIPLIRCVLARARLAGGDVTAAAAAAADAIAAARALAFPYPMALCLETAALVLLDGAGHATGDGELADAAGRLLAAAELIRDRGDRPGPVTLSGDVRRARVAAARHTAMALEPAAAAELGVALLATLSAAVGTDQPC</sequence>
<dbReference type="SUPFAM" id="SSF46894">
    <property type="entry name" value="C-terminal effector domain of the bipartite response regulators"/>
    <property type="match status" value="1"/>
</dbReference>
<dbReference type="InterPro" id="IPR005158">
    <property type="entry name" value="BTAD"/>
</dbReference>
<proteinExistence type="inferred from homology"/>
<dbReference type="GO" id="GO:0000160">
    <property type="term" value="P:phosphorelay signal transduction system"/>
    <property type="evidence" value="ECO:0007669"/>
    <property type="project" value="InterPro"/>
</dbReference>
<evidence type="ECO:0000313" key="5">
    <source>
        <dbReference type="EMBL" id="TVZ03933.1"/>
    </source>
</evidence>
<dbReference type="OrthoDB" id="3194665at2"/>
<dbReference type="AlphaFoldDB" id="A0A6P2C346"/>
<evidence type="ECO:0000313" key="6">
    <source>
        <dbReference type="Proteomes" id="UP000460272"/>
    </source>
</evidence>
<gene>
    <name evidence="5" type="ORF">EAS64_15985</name>
</gene>
<dbReference type="SUPFAM" id="SSF52540">
    <property type="entry name" value="P-loop containing nucleoside triphosphate hydrolases"/>
    <property type="match status" value="1"/>
</dbReference>
<dbReference type="InterPro" id="IPR011990">
    <property type="entry name" value="TPR-like_helical_dom_sf"/>
</dbReference>
<name>A0A6P2C346_9ACTN</name>
<dbReference type="EMBL" id="RPFW01000003">
    <property type="protein sequence ID" value="TVZ03933.1"/>
    <property type="molecule type" value="Genomic_DNA"/>
</dbReference>
<dbReference type="Pfam" id="PF03704">
    <property type="entry name" value="BTAD"/>
    <property type="match status" value="1"/>
</dbReference>
<dbReference type="Gene3D" id="3.40.50.300">
    <property type="entry name" value="P-loop containing nucleotide triphosphate hydrolases"/>
    <property type="match status" value="1"/>
</dbReference>
<dbReference type="InterPro" id="IPR036388">
    <property type="entry name" value="WH-like_DNA-bd_sf"/>
</dbReference>
<protein>
    <recommendedName>
        <fullName evidence="7">AfsR/SARP family transcriptional regulator</fullName>
    </recommendedName>
</protein>
<evidence type="ECO:0000259" key="4">
    <source>
        <dbReference type="SMART" id="SM01043"/>
    </source>
</evidence>
<dbReference type="Gene3D" id="1.25.40.10">
    <property type="entry name" value="Tetratricopeptide repeat domain"/>
    <property type="match status" value="2"/>
</dbReference>
<dbReference type="RefSeq" id="WP_145853803.1">
    <property type="nucleotide sequence ID" value="NZ_RPFW01000003.1"/>
</dbReference>
<keyword evidence="6" id="KW-1185">Reference proteome</keyword>
<dbReference type="Gene3D" id="1.10.10.10">
    <property type="entry name" value="Winged helix-like DNA-binding domain superfamily/Winged helix DNA-binding domain"/>
    <property type="match status" value="1"/>
</dbReference>
<evidence type="ECO:0000259" key="3">
    <source>
        <dbReference type="SMART" id="SM00862"/>
    </source>
</evidence>
<dbReference type="Proteomes" id="UP000460272">
    <property type="component" value="Unassembled WGS sequence"/>
</dbReference>
<dbReference type="SUPFAM" id="SSF48452">
    <property type="entry name" value="TPR-like"/>
    <property type="match status" value="1"/>
</dbReference>
<dbReference type="SMART" id="SM00862">
    <property type="entry name" value="Trans_reg_C"/>
    <property type="match status" value="1"/>
</dbReference>
<comment type="caution">
    <text evidence="5">The sequence shown here is derived from an EMBL/GenBank/DDBJ whole genome shotgun (WGS) entry which is preliminary data.</text>
</comment>
<feature type="domain" description="Bacterial transcriptional activator" evidence="4">
    <location>
        <begin position="119"/>
        <end position="263"/>
    </location>
</feature>
<dbReference type="PANTHER" id="PTHR47691">
    <property type="entry name" value="REGULATOR-RELATED"/>
    <property type="match status" value="1"/>
</dbReference>
<dbReference type="InterPro" id="IPR001867">
    <property type="entry name" value="OmpR/PhoB-type_DNA-bd"/>
</dbReference>
<feature type="domain" description="OmpR/PhoB-type" evidence="3">
    <location>
        <begin position="33"/>
        <end position="113"/>
    </location>
</feature>
<keyword evidence="2" id="KW-0238">DNA-binding</keyword>
<dbReference type="PANTHER" id="PTHR47691:SF3">
    <property type="entry name" value="HTH-TYPE TRANSCRIPTIONAL REGULATOR RV0890C-RELATED"/>
    <property type="match status" value="1"/>
</dbReference>
<dbReference type="PRINTS" id="PR00364">
    <property type="entry name" value="DISEASERSIST"/>
</dbReference>
<organism evidence="5 6">
    <name type="scientific">Trebonia kvetii</name>
    <dbReference type="NCBI Taxonomy" id="2480626"/>
    <lineage>
        <taxon>Bacteria</taxon>
        <taxon>Bacillati</taxon>
        <taxon>Actinomycetota</taxon>
        <taxon>Actinomycetes</taxon>
        <taxon>Streptosporangiales</taxon>
        <taxon>Treboniaceae</taxon>
        <taxon>Trebonia</taxon>
    </lineage>
</organism>